<feature type="transmembrane region" description="Helical" evidence="6">
    <location>
        <begin position="433"/>
        <end position="453"/>
    </location>
</feature>
<keyword evidence="2 6" id="KW-0812">Transmembrane</keyword>
<feature type="compositionally biased region" description="Basic and acidic residues" evidence="5">
    <location>
        <begin position="741"/>
        <end position="750"/>
    </location>
</feature>
<organism evidence="8 9">
    <name type="scientific">Blastopirellula retiformator</name>
    <dbReference type="NCBI Taxonomy" id="2527970"/>
    <lineage>
        <taxon>Bacteria</taxon>
        <taxon>Pseudomonadati</taxon>
        <taxon>Planctomycetota</taxon>
        <taxon>Planctomycetia</taxon>
        <taxon>Pirellulales</taxon>
        <taxon>Pirellulaceae</taxon>
        <taxon>Blastopirellula</taxon>
    </lineage>
</organism>
<feature type="transmembrane region" description="Helical" evidence="6">
    <location>
        <begin position="492"/>
        <end position="517"/>
    </location>
</feature>
<evidence type="ECO:0000259" key="7">
    <source>
        <dbReference type="Pfam" id="PF04932"/>
    </source>
</evidence>
<dbReference type="PANTHER" id="PTHR37422">
    <property type="entry name" value="TEICHURONIC ACID BIOSYNTHESIS PROTEIN TUAE"/>
    <property type="match status" value="1"/>
</dbReference>
<keyword evidence="4 6" id="KW-0472">Membrane</keyword>
<dbReference type="RefSeq" id="WP_146429357.1">
    <property type="nucleotide sequence ID" value="NZ_SJPF01000001.1"/>
</dbReference>
<comment type="caution">
    <text evidence="8">The sequence shown here is derived from an EMBL/GenBank/DDBJ whole genome shotgun (WGS) entry which is preliminary data.</text>
</comment>
<dbReference type="AlphaFoldDB" id="A0A5C5VN75"/>
<name>A0A5C5VN75_9BACT</name>
<comment type="subcellular location">
    <subcellularLocation>
        <location evidence="1">Membrane</location>
        <topology evidence="1">Multi-pass membrane protein</topology>
    </subcellularLocation>
</comment>
<gene>
    <name evidence="8" type="ORF">Enr8_08580</name>
</gene>
<dbReference type="Proteomes" id="UP000318878">
    <property type="component" value="Unassembled WGS sequence"/>
</dbReference>
<feature type="domain" description="O-antigen ligase-related" evidence="7">
    <location>
        <begin position="256"/>
        <end position="397"/>
    </location>
</feature>
<feature type="transmembrane region" description="Helical" evidence="6">
    <location>
        <begin position="537"/>
        <end position="560"/>
    </location>
</feature>
<evidence type="ECO:0000313" key="8">
    <source>
        <dbReference type="EMBL" id="TWT39162.1"/>
    </source>
</evidence>
<feature type="region of interest" description="Disordered" evidence="5">
    <location>
        <begin position="725"/>
        <end position="750"/>
    </location>
</feature>
<feature type="transmembrane region" description="Helical" evidence="6">
    <location>
        <begin position="148"/>
        <end position="166"/>
    </location>
</feature>
<evidence type="ECO:0000256" key="4">
    <source>
        <dbReference type="ARBA" id="ARBA00023136"/>
    </source>
</evidence>
<evidence type="ECO:0000256" key="5">
    <source>
        <dbReference type="SAM" id="MobiDB-lite"/>
    </source>
</evidence>
<dbReference type="Gene3D" id="1.25.40.10">
    <property type="entry name" value="Tetratricopeptide repeat domain"/>
    <property type="match status" value="1"/>
</dbReference>
<evidence type="ECO:0000256" key="1">
    <source>
        <dbReference type="ARBA" id="ARBA00004141"/>
    </source>
</evidence>
<dbReference type="OrthoDB" id="274640at2"/>
<feature type="transmembrane region" description="Helical" evidence="6">
    <location>
        <begin position="119"/>
        <end position="136"/>
    </location>
</feature>
<evidence type="ECO:0000256" key="6">
    <source>
        <dbReference type="SAM" id="Phobius"/>
    </source>
</evidence>
<dbReference type="InterPro" id="IPR007016">
    <property type="entry name" value="O-antigen_ligase-rel_domated"/>
</dbReference>
<feature type="transmembrane region" description="Helical" evidence="6">
    <location>
        <begin position="272"/>
        <end position="291"/>
    </location>
</feature>
<dbReference type="InterPro" id="IPR011990">
    <property type="entry name" value="TPR-like_helical_dom_sf"/>
</dbReference>
<dbReference type="Pfam" id="PF04932">
    <property type="entry name" value="Wzy_C"/>
    <property type="match status" value="1"/>
</dbReference>
<keyword evidence="8" id="KW-0436">Ligase</keyword>
<feature type="transmembrane region" description="Helical" evidence="6">
    <location>
        <begin position="459"/>
        <end position="480"/>
    </location>
</feature>
<keyword evidence="9" id="KW-1185">Reference proteome</keyword>
<reference evidence="8 9" key="1">
    <citation type="submission" date="2019-02" db="EMBL/GenBank/DDBJ databases">
        <title>Deep-cultivation of Planctomycetes and their phenomic and genomic characterization uncovers novel biology.</title>
        <authorList>
            <person name="Wiegand S."/>
            <person name="Jogler M."/>
            <person name="Boedeker C."/>
            <person name="Pinto D."/>
            <person name="Vollmers J."/>
            <person name="Rivas-Marin E."/>
            <person name="Kohn T."/>
            <person name="Peeters S.H."/>
            <person name="Heuer A."/>
            <person name="Rast P."/>
            <person name="Oberbeckmann S."/>
            <person name="Bunk B."/>
            <person name="Jeske O."/>
            <person name="Meyerdierks A."/>
            <person name="Storesund J.E."/>
            <person name="Kallscheuer N."/>
            <person name="Luecker S."/>
            <person name="Lage O.M."/>
            <person name="Pohl T."/>
            <person name="Merkel B.J."/>
            <person name="Hornburger P."/>
            <person name="Mueller R.-W."/>
            <person name="Bruemmer F."/>
            <person name="Labrenz M."/>
            <person name="Spormann A.M."/>
            <person name="Op Den Camp H."/>
            <person name="Overmann J."/>
            <person name="Amann R."/>
            <person name="Jetten M.S.M."/>
            <person name="Mascher T."/>
            <person name="Medema M.H."/>
            <person name="Devos D.P."/>
            <person name="Kaster A.-K."/>
            <person name="Ovreas L."/>
            <person name="Rohde M."/>
            <person name="Galperin M.Y."/>
            <person name="Jogler C."/>
        </authorList>
    </citation>
    <scope>NUCLEOTIDE SEQUENCE [LARGE SCALE GENOMIC DNA]</scope>
    <source>
        <strain evidence="8 9">Enr8</strain>
    </source>
</reference>
<feature type="transmembrane region" description="Helical" evidence="6">
    <location>
        <begin position="217"/>
        <end position="239"/>
    </location>
</feature>
<feature type="transmembrane region" description="Helical" evidence="6">
    <location>
        <begin position="246"/>
        <end position="266"/>
    </location>
</feature>
<dbReference type="InterPro" id="IPR051533">
    <property type="entry name" value="WaaL-like"/>
</dbReference>
<evidence type="ECO:0000256" key="2">
    <source>
        <dbReference type="ARBA" id="ARBA00022692"/>
    </source>
</evidence>
<protein>
    <submittedName>
        <fullName evidence="8">O-Antigen ligase</fullName>
    </submittedName>
</protein>
<feature type="transmembrane region" description="Helical" evidence="6">
    <location>
        <begin position="62"/>
        <end position="83"/>
    </location>
</feature>
<keyword evidence="3 6" id="KW-1133">Transmembrane helix</keyword>
<dbReference type="EMBL" id="SJPF01000001">
    <property type="protein sequence ID" value="TWT39162.1"/>
    <property type="molecule type" value="Genomic_DNA"/>
</dbReference>
<evidence type="ECO:0000313" key="9">
    <source>
        <dbReference type="Proteomes" id="UP000318878"/>
    </source>
</evidence>
<evidence type="ECO:0000256" key="3">
    <source>
        <dbReference type="ARBA" id="ARBA00022989"/>
    </source>
</evidence>
<feature type="transmembrane region" description="Helical" evidence="6">
    <location>
        <begin position="95"/>
        <end position="113"/>
    </location>
</feature>
<dbReference type="GO" id="GO:0016020">
    <property type="term" value="C:membrane"/>
    <property type="evidence" value="ECO:0007669"/>
    <property type="project" value="UniProtKB-SubCell"/>
</dbReference>
<sequence>MKRRKSTSTRSSDTAPLAADSGSVASVKYPWISLLLCGYVAWLTALTPLIGSEGPPGRGVELPWVAMWLWGLALWGVSGILNGQLTIYWSKWESLLLGLVAWLAIGVPMVAGSGEVRPAINQFWTYAALVVAYFLYRQLFRSDVRKRAITAVLAATVTLCATYAVYQYRVEIPQMQADYQANPEEARRIAGIVGDADDPQVKNFESRLMSTEPSSTFTLTNSLAGFLAVGLIVTAGIAISQMRERAFWQVAALAIVACLLCGALILTKSRTAVLATIVGIGMWGLLASSLRRHLPWKYLVGGVLLMVLAVGGGFTSGLLDREVFTEAPKSILYRLQYWQGALDVTVERPLFGCGLGNFQSFYPRYMPASASETIADPHNFLLEIAASAGVPAILLFLGFVAVWLMRFPTGAQESEDAIGEDQPPEATETQSVIAIYGGAAAAMLVAPIVRALMQEEAPTWGIWLGVPLAVVVLGATYRWAQQGKFDWLTLRIAAIVLMINLLAAGGISFPSVAIWLWLIWGLTFGDADDRTWRSDRFAIRAGAAGAAVVLLYGMASTALFPVLASYGHFYDAIGASLPAQQRREAELAMDKDPYSAEGPQLLANSYLQHWKQRPDPPIVAGAKQAAEETTRRSPRSATLQNWFANQYWELYQKYQEPEILALAIERQEAACRNFPTRGYFHAELAQMYAAAGRKADAAKQAAEALRLDGMHDHSELKFENRTFSDGRSVLAATQELADPPPEEKNQASEP</sequence>
<accession>A0A5C5VN75</accession>
<feature type="transmembrane region" description="Helical" evidence="6">
    <location>
        <begin position="384"/>
        <end position="404"/>
    </location>
</feature>
<feature type="transmembrane region" description="Helical" evidence="6">
    <location>
        <begin position="298"/>
        <end position="319"/>
    </location>
</feature>
<feature type="transmembrane region" description="Helical" evidence="6">
    <location>
        <begin position="31"/>
        <end position="50"/>
    </location>
</feature>
<dbReference type="GO" id="GO:0016874">
    <property type="term" value="F:ligase activity"/>
    <property type="evidence" value="ECO:0007669"/>
    <property type="project" value="UniProtKB-KW"/>
</dbReference>
<proteinExistence type="predicted"/>
<dbReference type="PANTHER" id="PTHR37422:SF13">
    <property type="entry name" value="LIPOPOLYSACCHARIDE BIOSYNTHESIS PROTEIN PA4999-RELATED"/>
    <property type="match status" value="1"/>
</dbReference>